<sequence length="263" mass="27272">MTGADQPARPHRTGLTPASFFAAAAALSTIDDAVRTAQNVRDGEPFDGDADGHSGAGPVSGGAPASHGRPSGRRGDGPDDPGRTSTEQALAALLLLREVRDQLADWEPRLIEAARDAGASWAELAHPLGVASRQAAERRYLRVRPGSPGSTGEERVRATRDRRAADRTVTAWARGNAADLRRLAGQITALTDLPPDAEVPLAHLTRALGADDAAGLVGPLAGTYTYLAGRHPDLANRVDTVTRHTGRLREGGARGTTGGTGAG</sequence>
<protein>
    <recommendedName>
        <fullName evidence="4">Type III effector protein</fullName>
    </recommendedName>
</protein>
<reference evidence="2 3" key="1">
    <citation type="journal article" date="2019" name="Int. J. Syst. Evol. Microbiol.">
        <title>The Global Catalogue of Microorganisms (GCM) 10K type strain sequencing project: providing services to taxonomists for standard genome sequencing and annotation.</title>
        <authorList>
            <consortium name="The Broad Institute Genomics Platform"/>
            <consortium name="The Broad Institute Genome Sequencing Center for Infectious Disease"/>
            <person name="Wu L."/>
            <person name="Ma J."/>
        </authorList>
    </citation>
    <scope>NUCLEOTIDE SEQUENCE [LARGE SCALE GENOMIC DNA]</scope>
    <source>
        <strain evidence="2 3">JCM 12696</strain>
    </source>
</reference>
<keyword evidence="3" id="KW-1185">Reference proteome</keyword>
<accession>A0ABN1UVK4</accession>
<evidence type="ECO:0000313" key="3">
    <source>
        <dbReference type="Proteomes" id="UP001501371"/>
    </source>
</evidence>
<dbReference type="RefSeq" id="WP_344275855.1">
    <property type="nucleotide sequence ID" value="NZ_BAAAKV010000024.1"/>
</dbReference>
<dbReference type="EMBL" id="BAAAKV010000024">
    <property type="protein sequence ID" value="GAA1170781.1"/>
    <property type="molecule type" value="Genomic_DNA"/>
</dbReference>
<organism evidence="2 3">
    <name type="scientific">Streptomyces hebeiensis</name>
    <dbReference type="NCBI Taxonomy" id="229486"/>
    <lineage>
        <taxon>Bacteria</taxon>
        <taxon>Bacillati</taxon>
        <taxon>Actinomycetota</taxon>
        <taxon>Actinomycetes</taxon>
        <taxon>Kitasatosporales</taxon>
        <taxon>Streptomycetaceae</taxon>
        <taxon>Streptomyces</taxon>
    </lineage>
</organism>
<evidence type="ECO:0008006" key="4">
    <source>
        <dbReference type="Google" id="ProtNLM"/>
    </source>
</evidence>
<proteinExistence type="predicted"/>
<evidence type="ECO:0000313" key="2">
    <source>
        <dbReference type="EMBL" id="GAA1170781.1"/>
    </source>
</evidence>
<comment type="caution">
    <text evidence="2">The sequence shown here is derived from an EMBL/GenBank/DDBJ whole genome shotgun (WGS) entry which is preliminary data.</text>
</comment>
<gene>
    <name evidence="2" type="ORF">GCM10009654_29980</name>
</gene>
<dbReference type="Proteomes" id="UP001501371">
    <property type="component" value="Unassembled WGS sequence"/>
</dbReference>
<evidence type="ECO:0000256" key="1">
    <source>
        <dbReference type="SAM" id="MobiDB-lite"/>
    </source>
</evidence>
<name>A0ABN1UVK4_9ACTN</name>
<feature type="region of interest" description="Disordered" evidence="1">
    <location>
        <begin position="143"/>
        <end position="162"/>
    </location>
</feature>
<feature type="region of interest" description="Disordered" evidence="1">
    <location>
        <begin position="36"/>
        <end position="85"/>
    </location>
</feature>
<feature type="compositionally biased region" description="Basic and acidic residues" evidence="1">
    <location>
        <begin position="73"/>
        <end position="82"/>
    </location>
</feature>
<feature type="compositionally biased region" description="Basic and acidic residues" evidence="1">
    <location>
        <begin position="152"/>
        <end position="162"/>
    </location>
</feature>